<feature type="transmembrane region" description="Helical" evidence="8">
    <location>
        <begin position="453"/>
        <end position="471"/>
    </location>
</feature>
<feature type="region of interest" description="Disordered" evidence="9">
    <location>
        <begin position="559"/>
        <end position="649"/>
    </location>
</feature>
<keyword evidence="4 8" id="KW-1003">Cell membrane</keyword>
<keyword evidence="5 8" id="KW-0812">Transmembrane</keyword>
<proteinExistence type="inferred from homology"/>
<dbReference type="PANTHER" id="PTHR30330:SF3">
    <property type="entry name" value="TRANSCRIPTIONAL REGULATOR, LRP FAMILY"/>
    <property type="match status" value="1"/>
</dbReference>
<feature type="transmembrane region" description="Helical" evidence="8">
    <location>
        <begin position="181"/>
        <end position="205"/>
    </location>
</feature>
<reference evidence="10 11" key="1">
    <citation type="submission" date="2024-09" db="EMBL/GenBank/DDBJ databases">
        <authorList>
            <person name="Sun Q."/>
            <person name="Mori K."/>
        </authorList>
    </citation>
    <scope>NUCLEOTIDE SEQUENCE [LARGE SCALE GENOMIC DNA]</scope>
    <source>
        <strain evidence="10 11">JCM 12763</strain>
    </source>
</reference>
<feature type="transmembrane region" description="Helical" evidence="8">
    <location>
        <begin position="409"/>
        <end position="432"/>
    </location>
</feature>
<evidence type="ECO:0000256" key="8">
    <source>
        <dbReference type="RuleBase" id="RU363064"/>
    </source>
</evidence>
<organism evidence="10 11">
    <name type="scientific">Ornithinimicrobium kibberense</name>
    <dbReference type="NCBI Taxonomy" id="282060"/>
    <lineage>
        <taxon>Bacteria</taxon>
        <taxon>Bacillati</taxon>
        <taxon>Actinomycetota</taxon>
        <taxon>Actinomycetes</taxon>
        <taxon>Micrococcales</taxon>
        <taxon>Ornithinimicrobiaceae</taxon>
        <taxon>Ornithinimicrobium</taxon>
    </lineage>
</organism>
<dbReference type="RefSeq" id="WP_238330370.1">
    <property type="nucleotide sequence ID" value="NZ_JBHMAX010000019.1"/>
</dbReference>
<evidence type="ECO:0000256" key="6">
    <source>
        <dbReference type="ARBA" id="ARBA00022989"/>
    </source>
</evidence>
<feature type="transmembrane region" description="Helical" evidence="8">
    <location>
        <begin position="52"/>
        <end position="70"/>
    </location>
</feature>
<feature type="transmembrane region" description="Helical" evidence="8">
    <location>
        <begin position="261"/>
        <end position="281"/>
    </location>
</feature>
<comment type="caution">
    <text evidence="10">The sequence shown here is derived from an EMBL/GenBank/DDBJ whole genome shotgun (WGS) entry which is preliminary data.</text>
</comment>
<protein>
    <submittedName>
        <fullName evidence="10">Alanine/glycine:cation symporter family protein</fullName>
    </submittedName>
</protein>
<evidence type="ECO:0000256" key="1">
    <source>
        <dbReference type="ARBA" id="ARBA00004651"/>
    </source>
</evidence>
<feature type="transmembrane region" description="Helical" evidence="8">
    <location>
        <begin position="477"/>
        <end position="496"/>
    </location>
</feature>
<keyword evidence="11" id="KW-1185">Reference proteome</keyword>
<comment type="subcellular location">
    <subcellularLocation>
        <location evidence="1 8">Cell membrane</location>
        <topology evidence="1 8">Multi-pass membrane protein</topology>
    </subcellularLocation>
</comment>
<evidence type="ECO:0000256" key="2">
    <source>
        <dbReference type="ARBA" id="ARBA00009261"/>
    </source>
</evidence>
<evidence type="ECO:0000256" key="3">
    <source>
        <dbReference type="ARBA" id="ARBA00022448"/>
    </source>
</evidence>
<evidence type="ECO:0000256" key="4">
    <source>
        <dbReference type="ARBA" id="ARBA00022475"/>
    </source>
</evidence>
<gene>
    <name evidence="10" type="ORF">ACFFN0_10085</name>
</gene>
<keyword evidence="8" id="KW-0769">Symport</keyword>
<dbReference type="PANTHER" id="PTHR30330">
    <property type="entry name" value="AGSS FAMILY TRANSPORTER, SODIUM-ALANINE"/>
    <property type="match status" value="1"/>
</dbReference>
<dbReference type="EMBL" id="JBHMAX010000019">
    <property type="protein sequence ID" value="MFB9732393.1"/>
    <property type="molecule type" value="Genomic_DNA"/>
</dbReference>
<feature type="transmembrane region" description="Helical" evidence="8">
    <location>
        <begin position="301"/>
        <end position="318"/>
    </location>
</feature>
<evidence type="ECO:0000256" key="7">
    <source>
        <dbReference type="ARBA" id="ARBA00023136"/>
    </source>
</evidence>
<keyword evidence="3 8" id="KW-0813">Transport</keyword>
<feature type="compositionally biased region" description="Basic and acidic residues" evidence="9">
    <location>
        <begin position="629"/>
        <end position="649"/>
    </location>
</feature>
<comment type="similarity">
    <text evidence="2 8">Belongs to the alanine or glycine:cation symporter (AGCS) (TC 2.A.25) family.</text>
</comment>
<evidence type="ECO:0000256" key="9">
    <source>
        <dbReference type="SAM" id="MobiDB-lite"/>
    </source>
</evidence>
<sequence length="649" mass="69082">MFANRAFPTSVVEDPQWVTDIETTVDSAFTSVTKWSGEIIFFTLPGIPQMPFVVMWLIAAAIIITLYLGFIQFRGLKTAYETIRGRYSSEDDPGEIPHYQALTSAVSGTVGLGNIAGVGAAVTLGGPGATFWMILAGLFGMATKFAECTLGVKYREIREDGTVSGGPFKYLPVAFDKLPKVLSVGLTGLFAFAILFFGVGGGNMFQANQTYSQAVTVLDPDGTGWLSSTTGALVFGIILAAIIGAVIIGGMKSIGRVTSTLVPLMGGVYILACLVVILTNLGNVIPAFGEILSGAFTPEGVTGGFVGALVVGLTRSAFSNEAGLGSAPIAHSTVKTRRPVSEGFVAMFEPFIDTVVICTMTALTIVIADTTFYNDARDFTFEDGDRYDPDYGVSGVAVTSSAFGEQISWFPAVLAVAVALFAISTLITWSYYGQKAWNYLFGDTHTSTTIYRFVFLFFTISGTLLTFGQVLAFADNFLFVCAFVNLLGVYMLLPVIKREMNEYLADRKSGLLAELGLPDAEKTRPISELAGENQIVDASGRNRVAAGVSAEDLRASTGAKIPEEGAAHHIVTGDPDDDGFGRGAATDPYPPPHLRHKGRHEQVADPDDNGFGRGGATTPTEPPHRQPRGRHEADGDPDVHPDADGDPRT</sequence>
<accession>A0ABV5V3J7</accession>
<evidence type="ECO:0000313" key="11">
    <source>
        <dbReference type="Proteomes" id="UP001589613"/>
    </source>
</evidence>
<dbReference type="Pfam" id="PF01235">
    <property type="entry name" value="Na_Ala_symp"/>
    <property type="match status" value="1"/>
</dbReference>
<feature type="transmembrane region" description="Helical" evidence="8">
    <location>
        <begin position="225"/>
        <end position="249"/>
    </location>
</feature>
<keyword evidence="7 8" id="KW-0472">Membrane</keyword>
<dbReference type="NCBIfam" id="TIGR00835">
    <property type="entry name" value="agcS"/>
    <property type="match status" value="1"/>
</dbReference>
<evidence type="ECO:0000256" key="5">
    <source>
        <dbReference type="ARBA" id="ARBA00022692"/>
    </source>
</evidence>
<dbReference type="PRINTS" id="PR00175">
    <property type="entry name" value="NAALASMPORT"/>
</dbReference>
<keyword evidence="6 8" id="KW-1133">Transmembrane helix</keyword>
<evidence type="ECO:0000313" key="10">
    <source>
        <dbReference type="EMBL" id="MFB9732393.1"/>
    </source>
</evidence>
<name>A0ABV5V3J7_9MICO</name>
<dbReference type="Gene3D" id="1.20.1740.10">
    <property type="entry name" value="Amino acid/polyamine transporter I"/>
    <property type="match status" value="1"/>
</dbReference>
<feature type="transmembrane region" description="Helical" evidence="8">
    <location>
        <begin position="344"/>
        <end position="368"/>
    </location>
</feature>
<dbReference type="InterPro" id="IPR001463">
    <property type="entry name" value="Na/Ala_symport"/>
</dbReference>
<dbReference type="Proteomes" id="UP001589613">
    <property type="component" value="Unassembled WGS sequence"/>
</dbReference>